<dbReference type="AlphaFoldDB" id="A0A4Y8IFZ3"/>
<keyword evidence="2" id="KW-0812">Transmembrane</keyword>
<keyword evidence="1" id="KW-0175">Coiled coil</keyword>
<evidence type="ECO:0000256" key="2">
    <source>
        <dbReference type="SAM" id="Phobius"/>
    </source>
</evidence>
<dbReference type="OrthoDB" id="1822804at2"/>
<proteinExistence type="predicted"/>
<evidence type="ECO:0000313" key="4">
    <source>
        <dbReference type="Proteomes" id="UP000297975"/>
    </source>
</evidence>
<name>A0A4Y8IFZ3_9BACI</name>
<keyword evidence="2" id="KW-1133">Transmembrane helix</keyword>
<sequence length="386" mass="44707">MSYCPKCGAKTHTDELFCVSCGAPLPTDISERYNTDQKNFNKWWLVPLSVLIFSLMFAIGIHFYLEHQEDQAKQSYNEGVELALEGQYLKAKDKFRQSLDYKSNYKAAATSSNFMDIAMQINEALGEVDRLIENKMYQEAINLTEENESKLRQYNGKVVNQLLDEILTKRNDIKIAQVQNNLKDEASIDELKMQLWRVESINTEPAQNLESQMKERIVNLSFNEANEELNDNQFSTALAIVKDALRYVPENERLESLKTTIEKQKVAFETEQKQRIAQAQSQVEMEQEQNENNAVELINIEAVKNEEGDIVVKGELKSVATVPIYSTSVKYSLYDENDELILENETFLYPETLYPEETGQFEYTHYDVKEEVDINIDQIKWYLEGQ</sequence>
<reference evidence="3 4" key="1">
    <citation type="submission" date="2019-03" db="EMBL/GenBank/DDBJ databases">
        <authorList>
            <person name="He R.-H."/>
        </authorList>
    </citation>
    <scope>NUCLEOTIDE SEQUENCE [LARGE SCALE GENOMIC DNA]</scope>
    <source>
        <strain evidence="4">SH 714</strain>
    </source>
</reference>
<comment type="caution">
    <text evidence="3">The sequence shown here is derived from an EMBL/GenBank/DDBJ whole genome shotgun (WGS) entry which is preliminary data.</text>
</comment>
<accession>A0A4Y8IFZ3</accession>
<evidence type="ECO:0000256" key="1">
    <source>
        <dbReference type="SAM" id="Coils"/>
    </source>
</evidence>
<feature type="coiled-coil region" evidence="1">
    <location>
        <begin position="254"/>
        <end position="296"/>
    </location>
</feature>
<keyword evidence="2" id="KW-0472">Membrane</keyword>
<evidence type="ECO:0000313" key="3">
    <source>
        <dbReference type="EMBL" id="TFB14067.1"/>
    </source>
</evidence>
<keyword evidence="4" id="KW-1185">Reference proteome</keyword>
<organism evidence="3 4">
    <name type="scientific">Filobacillus milosensis</name>
    <dbReference type="NCBI Taxonomy" id="94137"/>
    <lineage>
        <taxon>Bacteria</taxon>
        <taxon>Bacillati</taxon>
        <taxon>Bacillota</taxon>
        <taxon>Bacilli</taxon>
        <taxon>Bacillales</taxon>
        <taxon>Bacillaceae</taxon>
        <taxon>Filobacillus</taxon>
    </lineage>
</organism>
<protein>
    <submittedName>
        <fullName evidence="3">Zinc ribbon domain-containing protein</fullName>
    </submittedName>
</protein>
<dbReference type="RefSeq" id="WP_134341273.1">
    <property type="nucleotide sequence ID" value="NZ_SOPW01000020.1"/>
</dbReference>
<gene>
    <name evidence="3" type="ORF">E3U55_14905</name>
</gene>
<dbReference type="EMBL" id="SOPW01000020">
    <property type="protein sequence ID" value="TFB14067.1"/>
    <property type="molecule type" value="Genomic_DNA"/>
</dbReference>
<feature type="transmembrane region" description="Helical" evidence="2">
    <location>
        <begin position="43"/>
        <end position="65"/>
    </location>
</feature>
<dbReference type="Proteomes" id="UP000297975">
    <property type="component" value="Unassembled WGS sequence"/>
</dbReference>